<dbReference type="SUPFAM" id="SSF56672">
    <property type="entry name" value="DNA/RNA polymerases"/>
    <property type="match status" value="1"/>
</dbReference>
<dbReference type="EMBL" id="JACGWL010000010">
    <property type="protein sequence ID" value="KAK4394085.1"/>
    <property type="molecule type" value="Genomic_DNA"/>
</dbReference>
<evidence type="ECO:0000313" key="2">
    <source>
        <dbReference type="Proteomes" id="UP001289374"/>
    </source>
</evidence>
<name>A0AAE2BQT2_9LAMI</name>
<gene>
    <name evidence="1" type="ORF">Sango_1879300</name>
</gene>
<dbReference type="Gene3D" id="3.30.70.270">
    <property type="match status" value="1"/>
</dbReference>
<keyword evidence="2" id="KW-1185">Reference proteome</keyword>
<dbReference type="AlphaFoldDB" id="A0AAE2BQT2"/>
<proteinExistence type="predicted"/>
<dbReference type="InterPro" id="IPR043502">
    <property type="entry name" value="DNA/RNA_pol_sf"/>
</dbReference>
<reference evidence="1" key="2">
    <citation type="journal article" date="2024" name="Plant">
        <title>Genomic evolution and insights into agronomic trait innovations of Sesamum species.</title>
        <authorList>
            <person name="Miao H."/>
            <person name="Wang L."/>
            <person name="Qu L."/>
            <person name="Liu H."/>
            <person name="Sun Y."/>
            <person name="Le M."/>
            <person name="Wang Q."/>
            <person name="Wei S."/>
            <person name="Zheng Y."/>
            <person name="Lin W."/>
            <person name="Duan Y."/>
            <person name="Cao H."/>
            <person name="Xiong S."/>
            <person name="Wang X."/>
            <person name="Wei L."/>
            <person name="Li C."/>
            <person name="Ma Q."/>
            <person name="Ju M."/>
            <person name="Zhao R."/>
            <person name="Li G."/>
            <person name="Mu C."/>
            <person name="Tian Q."/>
            <person name="Mei H."/>
            <person name="Zhang T."/>
            <person name="Gao T."/>
            <person name="Zhang H."/>
        </authorList>
    </citation>
    <scope>NUCLEOTIDE SEQUENCE</scope>
    <source>
        <strain evidence="1">K16</strain>
    </source>
</reference>
<dbReference type="InterPro" id="IPR043128">
    <property type="entry name" value="Rev_trsase/Diguanyl_cyclase"/>
</dbReference>
<protein>
    <submittedName>
        <fullName evidence="1">Uncharacterized protein</fullName>
    </submittedName>
</protein>
<accession>A0AAE2BQT2</accession>
<dbReference type="Proteomes" id="UP001289374">
    <property type="component" value="Unassembled WGS sequence"/>
</dbReference>
<evidence type="ECO:0000313" key="1">
    <source>
        <dbReference type="EMBL" id="KAK4394085.1"/>
    </source>
</evidence>
<sequence>MDISQPNSIKEVQKLMGSLAALNRFISPSADKGLPFFKILHCVAKFEWNKTSQEIFDELKMYLVSLPLLTKPMTGGTLYLYLEVFESVVSLGLGAA</sequence>
<organism evidence="1 2">
    <name type="scientific">Sesamum angolense</name>
    <dbReference type="NCBI Taxonomy" id="2727404"/>
    <lineage>
        <taxon>Eukaryota</taxon>
        <taxon>Viridiplantae</taxon>
        <taxon>Streptophyta</taxon>
        <taxon>Embryophyta</taxon>
        <taxon>Tracheophyta</taxon>
        <taxon>Spermatophyta</taxon>
        <taxon>Magnoliopsida</taxon>
        <taxon>eudicotyledons</taxon>
        <taxon>Gunneridae</taxon>
        <taxon>Pentapetalae</taxon>
        <taxon>asterids</taxon>
        <taxon>lamiids</taxon>
        <taxon>Lamiales</taxon>
        <taxon>Pedaliaceae</taxon>
        <taxon>Sesamum</taxon>
    </lineage>
</organism>
<comment type="caution">
    <text evidence="1">The sequence shown here is derived from an EMBL/GenBank/DDBJ whole genome shotgun (WGS) entry which is preliminary data.</text>
</comment>
<reference evidence="1" key="1">
    <citation type="submission" date="2020-06" db="EMBL/GenBank/DDBJ databases">
        <authorList>
            <person name="Li T."/>
            <person name="Hu X."/>
            <person name="Zhang T."/>
            <person name="Song X."/>
            <person name="Zhang H."/>
            <person name="Dai N."/>
            <person name="Sheng W."/>
            <person name="Hou X."/>
            <person name="Wei L."/>
        </authorList>
    </citation>
    <scope>NUCLEOTIDE SEQUENCE</scope>
    <source>
        <strain evidence="1">K16</strain>
        <tissue evidence="1">Leaf</tissue>
    </source>
</reference>